<organism evidence="1 2">
    <name type="scientific">Stentor coeruleus</name>
    <dbReference type="NCBI Taxonomy" id="5963"/>
    <lineage>
        <taxon>Eukaryota</taxon>
        <taxon>Sar</taxon>
        <taxon>Alveolata</taxon>
        <taxon>Ciliophora</taxon>
        <taxon>Postciliodesmatophora</taxon>
        <taxon>Heterotrichea</taxon>
        <taxon>Heterotrichida</taxon>
        <taxon>Stentoridae</taxon>
        <taxon>Stentor</taxon>
    </lineage>
</organism>
<evidence type="ECO:0000313" key="1">
    <source>
        <dbReference type="EMBL" id="OMJ68014.1"/>
    </source>
</evidence>
<accession>A0A1R2AU13</accession>
<keyword evidence="2" id="KW-1185">Reference proteome</keyword>
<sequence>MPNHSVVSSTTNYSQFSTINTKSTKKKEYNIEATIKIQSFIRMALEKLRYEKNRGIYNYFVYTKKSIAGISYFVSVYRNVGMQKHKFMMKRLASTIYIEAYPLMSKGKPLQISFELNEICRILNIEAREIVLKSHLNELVSKIDIIDGKLILVS</sequence>
<reference evidence="1 2" key="1">
    <citation type="submission" date="2016-11" db="EMBL/GenBank/DDBJ databases">
        <title>The macronuclear genome of Stentor coeruleus: a giant cell with tiny introns.</title>
        <authorList>
            <person name="Slabodnick M."/>
            <person name="Ruby J.G."/>
            <person name="Reiff S.B."/>
            <person name="Swart E.C."/>
            <person name="Gosai S."/>
            <person name="Prabakaran S."/>
            <person name="Witkowska E."/>
            <person name="Larue G.E."/>
            <person name="Fisher S."/>
            <person name="Freeman R.M."/>
            <person name="Gunawardena J."/>
            <person name="Chu W."/>
            <person name="Stover N.A."/>
            <person name="Gregory B.D."/>
            <person name="Nowacki M."/>
            <person name="Derisi J."/>
            <person name="Roy S.W."/>
            <person name="Marshall W.F."/>
            <person name="Sood P."/>
        </authorList>
    </citation>
    <scope>NUCLEOTIDE SEQUENCE [LARGE SCALE GENOMIC DNA]</scope>
    <source>
        <strain evidence="1">WM001</strain>
    </source>
</reference>
<dbReference type="EMBL" id="MPUH01001401">
    <property type="protein sequence ID" value="OMJ68014.1"/>
    <property type="molecule type" value="Genomic_DNA"/>
</dbReference>
<dbReference type="Proteomes" id="UP000187209">
    <property type="component" value="Unassembled WGS sequence"/>
</dbReference>
<evidence type="ECO:0000313" key="2">
    <source>
        <dbReference type="Proteomes" id="UP000187209"/>
    </source>
</evidence>
<proteinExistence type="predicted"/>
<protein>
    <submittedName>
        <fullName evidence="1">Uncharacterized protein</fullName>
    </submittedName>
</protein>
<gene>
    <name evidence="1" type="ORF">SteCoe_34664</name>
</gene>
<name>A0A1R2AU13_9CILI</name>
<dbReference type="AlphaFoldDB" id="A0A1R2AU13"/>
<comment type="caution">
    <text evidence="1">The sequence shown here is derived from an EMBL/GenBank/DDBJ whole genome shotgun (WGS) entry which is preliminary data.</text>
</comment>